<sequence length="101" mass="11474">MFVTFTYYLLKAEAVMCHTIVYKEVGTNPLGPLVLMGECTSAEWAEKYPPIYGRTSRKKEEIDRWATLEETARHSGVVIRGGEEAWRQEGIESAAIRHSKP</sequence>
<proteinExistence type="predicted"/>
<gene>
    <name evidence="1" type="ORF">NDU88_001523</name>
</gene>
<dbReference type="AlphaFoldDB" id="A0AAV7MKP0"/>
<organism evidence="1 2">
    <name type="scientific">Pleurodeles waltl</name>
    <name type="common">Iberian ribbed newt</name>
    <dbReference type="NCBI Taxonomy" id="8319"/>
    <lineage>
        <taxon>Eukaryota</taxon>
        <taxon>Metazoa</taxon>
        <taxon>Chordata</taxon>
        <taxon>Craniata</taxon>
        <taxon>Vertebrata</taxon>
        <taxon>Euteleostomi</taxon>
        <taxon>Amphibia</taxon>
        <taxon>Batrachia</taxon>
        <taxon>Caudata</taxon>
        <taxon>Salamandroidea</taxon>
        <taxon>Salamandridae</taxon>
        <taxon>Pleurodelinae</taxon>
        <taxon>Pleurodeles</taxon>
    </lineage>
</organism>
<protein>
    <submittedName>
        <fullName evidence="1">Uncharacterized protein</fullName>
    </submittedName>
</protein>
<name>A0AAV7MKP0_PLEWA</name>
<evidence type="ECO:0000313" key="1">
    <source>
        <dbReference type="EMBL" id="KAJ1104108.1"/>
    </source>
</evidence>
<reference evidence="1" key="1">
    <citation type="journal article" date="2022" name="bioRxiv">
        <title>Sequencing and chromosome-scale assembly of the giantPleurodeles waltlgenome.</title>
        <authorList>
            <person name="Brown T."/>
            <person name="Elewa A."/>
            <person name="Iarovenko S."/>
            <person name="Subramanian E."/>
            <person name="Araus A.J."/>
            <person name="Petzold A."/>
            <person name="Susuki M."/>
            <person name="Suzuki K.-i.T."/>
            <person name="Hayashi T."/>
            <person name="Toyoda A."/>
            <person name="Oliveira C."/>
            <person name="Osipova E."/>
            <person name="Leigh N.D."/>
            <person name="Simon A."/>
            <person name="Yun M.H."/>
        </authorList>
    </citation>
    <scope>NUCLEOTIDE SEQUENCE</scope>
    <source>
        <strain evidence="1">20211129_DDA</strain>
        <tissue evidence="1">Liver</tissue>
    </source>
</reference>
<comment type="caution">
    <text evidence="1">The sequence shown here is derived from an EMBL/GenBank/DDBJ whole genome shotgun (WGS) entry which is preliminary data.</text>
</comment>
<keyword evidence="2" id="KW-1185">Reference proteome</keyword>
<accession>A0AAV7MKP0</accession>
<dbReference type="EMBL" id="JANPWB010000013">
    <property type="protein sequence ID" value="KAJ1104108.1"/>
    <property type="molecule type" value="Genomic_DNA"/>
</dbReference>
<evidence type="ECO:0000313" key="2">
    <source>
        <dbReference type="Proteomes" id="UP001066276"/>
    </source>
</evidence>
<dbReference type="Proteomes" id="UP001066276">
    <property type="component" value="Chromosome 9"/>
</dbReference>